<dbReference type="Gene3D" id="3.30.365.10">
    <property type="entry name" value="Aldehyde oxidase/xanthine dehydrogenase, molybdopterin binding domain"/>
    <property type="match status" value="1"/>
</dbReference>
<dbReference type="InterPro" id="IPR037165">
    <property type="entry name" value="AldOxase/xan_DH_Mopterin-bd_sf"/>
</dbReference>
<dbReference type="PANTHER" id="PTHR47495">
    <property type="entry name" value="ALDEHYDE DEHYDROGENASE"/>
    <property type="match status" value="1"/>
</dbReference>
<organism evidence="1">
    <name type="scientific">mine drainage metagenome</name>
    <dbReference type="NCBI Taxonomy" id="410659"/>
    <lineage>
        <taxon>unclassified sequences</taxon>
        <taxon>metagenomes</taxon>
        <taxon>ecological metagenomes</taxon>
    </lineage>
</organism>
<reference evidence="1" key="2">
    <citation type="journal article" date="2014" name="ISME J.">
        <title>Microbial stratification in low pH oxic and suboxic macroscopic growths along an acid mine drainage.</title>
        <authorList>
            <person name="Mendez-Garcia C."/>
            <person name="Mesa V."/>
            <person name="Sprenger R.R."/>
            <person name="Richter M."/>
            <person name="Diez M.S."/>
            <person name="Solano J."/>
            <person name="Bargiela R."/>
            <person name="Golyshina O.V."/>
            <person name="Manteca A."/>
            <person name="Ramos J.L."/>
            <person name="Gallego J.R."/>
            <person name="Llorente I."/>
            <person name="Martins Dos Santos V.A."/>
            <person name="Jensen O.N."/>
            <person name="Pelaez A.I."/>
            <person name="Sanchez J."/>
            <person name="Ferrer M."/>
        </authorList>
    </citation>
    <scope>NUCLEOTIDE SEQUENCE</scope>
</reference>
<dbReference type="GO" id="GO:0016491">
    <property type="term" value="F:oxidoreductase activity"/>
    <property type="evidence" value="ECO:0007669"/>
    <property type="project" value="InterPro"/>
</dbReference>
<dbReference type="InterPro" id="IPR052516">
    <property type="entry name" value="N-heterocyclic_Hydroxylase"/>
</dbReference>
<reference evidence="1" key="1">
    <citation type="submission" date="2013-08" db="EMBL/GenBank/DDBJ databases">
        <authorList>
            <person name="Mendez C."/>
            <person name="Richter M."/>
            <person name="Ferrer M."/>
            <person name="Sanchez J."/>
        </authorList>
    </citation>
    <scope>NUCLEOTIDE SEQUENCE</scope>
</reference>
<dbReference type="PANTHER" id="PTHR47495:SF2">
    <property type="entry name" value="ALDEHYDE DEHYDROGENASE"/>
    <property type="match status" value="1"/>
</dbReference>
<comment type="caution">
    <text evidence="1">The sequence shown here is derived from an EMBL/GenBank/DDBJ whole genome shotgun (WGS) entry which is preliminary data.</text>
</comment>
<name>T1AMT8_9ZZZZ</name>
<accession>T1AMT8</accession>
<evidence type="ECO:0000313" key="1">
    <source>
        <dbReference type="EMBL" id="EQD42024.1"/>
    </source>
</evidence>
<protein>
    <submittedName>
        <fullName evidence="1">Aldehyde oxidase and xanthine dehydrogenase molybdopterin binding protein</fullName>
    </submittedName>
</protein>
<dbReference type="SUPFAM" id="SSF56003">
    <property type="entry name" value="Molybdenum cofactor-binding domain"/>
    <property type="match status" value="1"/>
</dbReference>
<sequence length="101" mass="10982">MGESMNYRGTRLMNPSLLDYKIPMPQQMPTVDILLVGEDDPEGPFGAKEAGEGPLIATLPAVGNALYDAIGVRFTDLPITPDKVLKGIDQRTREGRPWKGA</sequence>
<dbReference type="EMBL" id="AUZY01009425">
    <property type="protein sequence ID" value="EQD42024.1"/>
    <property type="molecule type" value="Genomic_DNA"/>
</dbReference>
<gene>
    <name evidence="1" type="ORF">B1B_14245</name>
</gene>
<proteinExistence type="predicted"/>
<dbReference type="AlphaFoldDB" id="T1AMT8"/>